<protein>
    <submittedName>
        <fullName evidence="4">Protease complex subunit PrcB family protein</fullName>
    </submittedName>
</protein>
<feature type="chain" id="PRO_5046833979" evidence="2">
    <location>
        <begin position="23"/>
        <end position="379"/>
    </location>
</feature>
<evidence type="ECO:0000256" key="2">
    <source>
        <dbReference type="SAM" id="SignalP"/>
    </source>
</evidence>
<dbReference type="GO" id="GO:0008233">
    <property type="term" value="F:peptidase activity"/>
    <property type="evidence" value="ECO:0007669"/>
    <property type="project" value="UniProtKB-KW"/>
</dbReference>
<evidence type="ECO:0000256" key="1">
    <source>
        <dbReference type="SAM" id="MobiDB-lite"/>
    </source>
</evidence>
<evidence type="ECO:0000313" key="4">
    <source>
        <dbReference type="EMBL" id="MFD2610003.1"/>
    </source>
</evidence>
<dbReference type="InterPro" id="IPR025748">
    <property type="entry name" value="PrcB_C_dom"/>
</dbReference>
<dbReference type="RefSeq" id="WP_386845822.1">
    <property type="nucleotide sequence ID" value="NZ_JBHUMK010000048.1"/>
</dbReference>
<keyword evidence="5" id="KW-1185">Reference proteome</keyword>
<gene>
    <name evidence="4" type="ORF">ACFSR9_11230</name>
</gene>
<reference evidence="5" key="1">
    <citation type="journal article" date="2019" name="Int. J. Syst. Evol. Microbiol.">
        <title>The Global Catalogue of Microorganisms (GCM) 10K type strain sequencing project: providing services to taxonomists for standard genome sequencing and annotation.</title>
        <authorList>
            <consortium name="The Broad Institute Genomics Platform"/>
            <consortium name="The Broad Institute Genome Sequencing Center for Infectious Disease"/>
            <person name="Wu L."/>
            <person name="Ma J."/>
        </authorList>
    </citation>
    <scope>NUCLEOTIDE SEQUENCE [LARGE SCALE GENOMIC DNA]</scope>
    <source>
        <strain evidence="5">KCTC 33842</strain>
    </source>
</reference>
<proteinExistence type="predicted"/>
<sequence length="379" mass="38143">MKKTPLLLLALGAGLLSGCAATAPGQLRVHEALLYGGSQERITWVYGNLSGGSSSVRLGGAAADLRAQVNDPLATPGSLSVNGRATFRTATTTLPAKLAVTRLSTGGFNVTPNDSDLLAVYFTDGRSWQKLSGVSAAVTGTAVRGLEGVGSLTDDEARALSGALMNQGPLAVAVLDPTRVPDAPLAVEPAPTEHLRTALYVLPGVPTALVPAPTPPAPVTPAPAPLPRPGGSVTTPQPGTPQPGTALTFSEVASGTNATATSFNVQVARTASAASALYATAYGRQTGVPTPPALNGRTLVGVFLGQRNTGGYSIKVREARVSGGILTLVAEVRAPGEGSFTTQAITSPWTIVSVSGTFTGVRVVDTAGQSLSTGTGAAF</sequence>
<keyword evidence="4" id="KW-0645">Protease</keyword>
<keyword evidence="4" id="KW-0378">Hydrolase</keyword>
<organism evidence="4 5">
    <name type="scientific">Deinococcus taklimakanensis</name>
    <dbReference type="NCBI Taxonomy" id="536443"/>
    <lineage>
        <taxon>Bacteria</taxon>
        <taxon>Thermotogati</taxon>
        <taxon>Deinococcota</taxon>
        <taxon>Deinococci</taxon>
        <taxon>Deinococcales</taxon>
        <taxon>Deinococcaceae</taxon>
        <taxon>Deinococcus</taxon>
    </lineage>
</organism>
<evidence type="ECO:0000259" key="3">
    <source>
        <dbReference type="Pfam" id="PF14343"/>
    </source>
</evidence>
<name>A0ABW5P6H1_9DEIO</name>
<feature type="compositionally biased region" description="Low complexity" evidence="1">
    <location>
        <begin position="229"/>
        <end position="243"/>
    </location>
</feature>
<comment type="caution">
    <text evidence="4">The sequence shown here is derived from an EMBL/GenBank/DDBJ whole genome shotgun (WGS) entry which is preliminary data.</text>
</comment>
<dbReference type="PROSITE" id="PS51257">
    <property type="entry name" value="PROKAR_LIPOPROTEIN"/>
    <property type="match status" value="1"/>
</dbReference>
<evidence type="ECO:0000313" key="5">
    <source>
        <dbReference type="Proteomes" id="UP001597475"/>
    </source>
</evidence>
<feature type="signal peptide" evidence="2">
    <location>
        <begin position="1"/>
        <end position="22"/>
    </location>
</feature>
<feature type="compositionally biased region" description="Pro residues" evidence="1">
    <location>
        <begin position="213"/>
        <end position="228"/>
    </location>
</feature>
<dbReference type="EMBL" id="JBHUMK010000048">
    <property type="protein sequence ID" value="MFD2610003.1"/>
    <property type="molecule type" value="Genomic_DNA"/>
</dbReference>
<keyword evidence="2" id="KW-0732">Signal</keyword>
<accession>A0ABW5P6H1</accession>
<dbReference type="Pfam" id="PF14343">
    <property type="entry name" value="PrcB_C"/>
    <property type="match status" value="1"/>
</dbReference>
<dbReference type="GO" id="GO:0006508">
    <property type="term" value="P:proteolysis"/>
    <property type="evidence" value="ECO:0007669"/>
    <property type="project" value="UniProtKB-KW"/>
</dbReference>
<feature type="domain" description="PrcB C-terminal" evidence="3">
    <location>
        <begin position="299"/>
        <end position="354"/>
    </location>
</feature>
<dbReference type="Proteomes" id="UP001597475">
    <property type="component" value="Unassembled WGS sequence"/>
</dbReference>
<feature type="region of interest" description="Disordered" evidence="1">
    <location>
        <begin position="213"/>
        <end position="243"/>
    </location>
</feature>